<dbReference type="GO" id="GO:0016020">
    <property type="term" value="C:membrane"/>
    <property type="evidence" value="ECO:0007669"/>
    <property type="project" value="UniProtKB-SubCell"/>
</dbReference>
<dbReference type="EMBL" id="SMMG02000001">
    <property type="protein sequence ID" value="KAA3486859.1"/>
    <property type="molecule type" value="Genomic_DNA"/>
</dbReference>
<keyword evidence="8 11" id="KW-0012">Acyltransferase</keyword>
<comment type="subcellular location">
    <subcellularLocation>
        <location evidence="1">Membrane</location>
        <topology evidence="1">Multi-pass membrane protein</topology>
    </subcellularLocation>
</comment>
<proteinExistence type="inferred from homology"/>
<dbReference type="OrthoDB" id="1077582at2759"/>
<accession>A0A5B6WY29</accession>
<keyword evidence="12" id="KW-1185">Reference proteome</keyword>
<feature type="transmembrane region" description="Helical" evidence="9">
    <location>
        <begin position="541"/>
        <end position="560"/>
    </location>
</feature>
<dbReference type="Proteomes" id="UP000325315">
    <property type="component" value="Unassembled WGS sequence"/>
</dbReference>
<dbReference type="GO" id="GO:0008374">
    <property type="term" value="F:O-acyltransferase activity"/>
    <property type="evidence" value="ECO:0007669"/>
    <property type="project" value="InterPro"/>
</dbReference>
<sequence length="609" mass="69872">MESELNNLIKLWVLTTFSLSYSYHISAKISKGFPRLVSIFPVIFLLSILPFNIHGFHLGAAHVFVLSWMANFKLLLFAFDRGPLSPPPANFILFILAACSPFKIKENSVKVLKGETPFQGNDPRVPSLILEAINKASLLTLLFYSYNFKQYLHKHVLLILHFFHTYLTIQFLLAVAAIPAQICLPCVELEPQFNAPVRATSLQDFWGRRWNLRVSEALRLTIYSPIKTISSRVIGSRWASLPAVFATFVTSGFMHELIYYHIIRKKPTWEITWFFVLQGVLVDIEIFLKKKLVATEKFRLHEAISGPLALANIALTAGWLSYTQLLRNGVDEKVIKEFNAIVEFFKRSTNVRLLSIIQVCMVVQPRNLHLLVCHACNENCAALSALPLDQVSTGFSRLVSIFPVIILFSFLLFNIHTFHFGVAHMFFLSWMANFKLLLFAFDKAPLSSLPLKHHIFIFIACLPFKTKQYSESEPKVPTMIREAMNKAILLLWLQYQLRSCLLVCNWSYSLKHRFEPLYCKTFGDIDGTLESRIFFIRPYTILWASLPVVFAIFVTSGLMYKLIYYNIIHKSPTWKSCFEEKISGHQEVPASRINFRTFGLTAGCLSYCM</sequence>
<evidence type="ECO:0000256" key="4">
    <source>
        <dbReference type="ARBA" id="ARBA00022692"/>
    </source>
</evidence>
<reference evidence="12" key="1">
    <citation type="journal article" date="2019" name="Plant Biotechnol. J.">
        <title>Genome sequencing of the Australian wild diploid species Gossypium australe highlights disease resistance and delayed gland morphogenesis.</title>
        <authorList>
            <person name="Cai Y."/>
            <person name="Cai X."/>
            <person name="Wang Q."/>
            <person name="Wang P."/>
            <person name="Zhang Y."/>
            <person name="Cai C."/>
            <person name="Xu Y."/>
            <person name="Wang K."/>
            <person name="Zhou Z."/>
            <person name="Wang C."/>
            <person name="Geng S."/>
            <person name="Li B."/>
            <person name="Dong Q."/>
            <person name="Hou Y."/>
            <person name="Wang H."/>
            <person name="Ai P."/>
            <person name="Liu Z."/>
            <person name="Yi F."/>
            <person name="Sun M."/>
            <person name="An G."/>
            <person name="Cheng J."/>
            <person name="Zhang Y."/>
            <person name="Shi Q."/>
            <person name="Xie Y."/>
            <person name="Shi X."/>
            <person name="Chang Y."/>
            <person name="Huang F."/>
            <person name="Chen Y."/>
            <person name="Hong S."/>
            <person name="Mi L."/>
            <person name="Sun Q."/>
            <person name="Zhang L."/>
            <person name="Zhou B."/>
            <person name="Peng R."/>
            <person name="Zhang X."/>
            <person name="Liu F."/>
        </authorList>
    </citation>
    <scope>NUCLEOTIDE SEQUENCE [LARGE SCALE GENOMIC DNA]</scope>
    <source>
        <strain evidence="12">cv. PA1801</strain>
    </source>
</reference>
<keyword evidence="7 9" id="KW-0472">Membrane</keyword>
<evidence type="ECO:0000256" key="7">
    <source>
        <dbReference type="ARBA" id="ARBA00023136"/>
    </source>
</evidence>
<evidence type="ECO:0000256" key="6">
    <source>
        <dbReference type="ARBA" id="ARBA00023098"/>
    </source>
</evidence>
<dbReference type="AlphaFoldDB" id="A0A5B6WY29"/>
<evidence type="ECO:0000256" key="1">
    <source>
        <dbReference type="ARBA" id="ARBA00004141"/>
    </source>
</evidence>
<evidence type="ECO:0000313" key="11">
    <source>
        <dbReference type="EMBL" id="KAA3486859.1"/>
    </source>
</evidence>
<protein>
    <submittedName>
        <fullName evidence="11">Putative long-chain-alcohol O-fatty-acyltransferase 5</fullName>
    </submittedName>
</protein>
<gene>
    <name evidence="11" type="ORF">EPI10_030731</name>
</gene>
<dbReference type="GO" id="GO:0006629">
    <property type="term" value="P:lipid metabolic process"/>
    <property type="evidence" value="ECO:0007669"/>
    <property type="project" value="UniProtKB-KW"/>
</dbReference>
<dbReference type="PANTHER" id="PTHR31595">
    <property type="entry name" value="LONG-CHAIN-ALCOHOL O-FATTY-ACYLTRANSFERASE 3-RELATED"/>
    <property type="match status" value="1"/>
</dbReference>
<feature type="transmembrane region" description="Helical" evidence="9">
    <location>
        <begin position="7"/>
        <end position="26"/>
    </location>
</feature>
<feature type="transmembrane region" description="Helical" evidence="9">
    <location>
        <begin position="158"/>
        <end position="178"/>
    </location>
</feature>
<name>A0A5B6WY29_9ROSI</name>
<dbReference type="Pfam" id="PF13813">
    <property type="entry name" value="MBOAT_2"/>
    <property type="match status" value="1"/>
</dbReference>
<evidence type="ECO:0000256" key="2">
    <source>
        <dbReference type="ARBA" id="ARBA00007282"/>
    </source>
</evidence>
<keyword evidence="6" id="KW-0443">Lipid metabolism</keyword>
<organism evidence="11 12">
    <name type="scientific">Gossypium australe</name>
    <dbReference type="NCBI Taxonomy" id="47621"/>
    <lineage>
        <taxon>Eukaryota</taxon>
        <taxon>Viridiplantae</taxon>
        <taxon>Streptophyta</taxon>
        <taxon>Embryophyta</taxon>
        <taxon>Tracheophyta</taxon>
        <taxon>Spermatophyta</taxon>
        <taxon>Magnoliopsida</taxon>
        <taxon>eudicotyledons</taxon>
        <taxon>Gunneridae</taxon>
        <taxon>Pentapetalae</taxon>
        <taxon>rosids</taxon>
        <taxon>malvids</taxon>
        <taxon>Malvales</taxon>
        <taxon>Malvaceae</taxon>
        <taxon>Malvoideae</taxon>
        <taxon>Gossypium</taxon>
    </lineage>
</organism>
<keyword evidence="5 9" id="KW-1133">Transmembrane helix</keyword>
<evidence type="ECO:0000256" key="9">
    <source>
        <dbReference type="SAM" id="Phobius"/>
    </source>
</evidence>
<evidence type="ECO:0000256" key="8">
    <source>
        <dbReference type="ARBA" id="ARBA00023315"/>
    </source>
</evidence>
<evidence type="ECO:0000313" key="12">
    <source>
        <dbReference type="Proteomes" id="UP000325315"/>
    </source>
</evidence>
<comment type="similarity">
    <text evidence="2">Belongs to the wax synthase family.</text>
</comment>
<feature type="domain" description="Wax synthase" evidence="10">
    <location>
        <begin position="190"/>
        <end position="276"/>
    </location>
</feature>
<feature type="transmembrane region" description="Helical" evidence="9">
    <location>
        <begin position="394"/>
        <end position="413"/>
    </location>
</feature>
<dbReference type="InterPro" id="IPR044851">
    <property type="entry name" value="Wax_synthase"/>
</dbReference>
<comment type="caution">
    <text evidence="11">The sequence shown here is derived from an EMBL/GenBank/DDBJ whole genome shotgun (WGS) entry which is preliminary data.</text>
</comment>
<feature type="transmembrane region" description="Helical" evidence="9">
    <location>
        <begin position="238"/>
        <end position="259"/>
    </location>
</feature>
<keyword evidence="4 9" id="KW-0812">Transmembrane</keyword>
<evidence type="ECO:0000256" key="5">
    <source>
        <dbReference type="ARBA" id="ARBA00022989"/>
    </source>
</evidence>
<evidence type="ECO:0000259" key="10">
    <source>
        <dbReference type="Pfam" id="PF13813"/>
    </source>
</evidence>
<evidence type="ECO:0000256" key="3">
    <source>
        <dbReference type="ARBA" id="ARBA00022679"/>
    </source>
</evidence>
<dbReference type="PANTHER" id="PTHR31595:SF71">
    <property type="entry name" value="LONG-CHAIN-ALCOHOL O-FATTY-ACYLTRANSFERASE 5-RELATED"/>
    <property type="match status" value="1"/>
</dbReference>
<dbReference type="InterPro" id="IPR032805">
    <property type="entry name" value="Wax_synthase_dom"/>
</dbReference>
<keyword evidence="3 11" id="KW-0808">Transferase</keyword>